<dbReference type="InterPro" id="IPR027417">
    <property type="entry name" value="P-loop_NTPase"/>
</dbReference>
<dbReference type="EMBL" id="CAOQHR010000009">
    <property type="protein sequence ID" value="CAI6339931.1"/>
    <property type="molecule type" value="Genomic_DNA"/>
</dbReference>
<dbReference type="PANTHER" id="PTHR35205">
    <property type="entry name" value="NB-ARC AND TPR DOMAIN PROTEIN"/>
    <property type="match status" value="1"/>
</dbReference>
<evidence type="ECO:0000313" key="2">
    <source>
        <dbReference type="Proteomes" id="UP001152607"/>
    </source>
</evidence>
<reference evidence="1" key="1">
    <citation type="submission" date="2023-01" db="EMBL/GenBank/DDBJ databases">
        <authorList>
            <person name="Van Ghelder C."/>
            <person name="Rancurel C."/>
        </authorList>
    </citation>
    <scope>NUCLEOTIDE SEQUENCE</scope>
    <source>
        <strain evidence="1">CNCM I-4278</strain>
    </source>
</reference>
<dbReference type="SUPFAM" id="SSF52540">
    <property type="entry name" value="P-loop containing nucleoside triphosphate hydrolases"/>
    <property type="match status" value="1"/>
</dbReference>
<organism evidence="1 2">
    <name type="scientific">Periconia digitata</name>
    <dbReference type="NCBI Taxonomy" id="1303443"/>
    <lineage>
        <taxon>Eukaryota</taxon>
        <taxon>Fungi</taxon>
        <taxon>Dikarya</taxon>
        <taxon>Ascomycota</taxon>
        <taxon>Pezizomycotina</taxon>
        <taxon>Dothideomycetes</taxon>
        <taxon>Pleosporomycetidae</taxon>
        <taxon>Pleosporales</taxon>
        <taxon>Massarineae</taxon>
        <taxon>Periconiaceae</taxon>
        <taxon>Periconia</taxon>
    </lineage>
</organism>
<dbReference type="Proteomes" id="UP001152607">
    <property type="component" value="Unassembled WGS sequence"/>
</dbReference>
<dbReference type="OrthoDB" id="20872at2759"/>
<gene>
    <name evidence="1" type="ORF">PDIGIT_LOCUS13096</name>
</gene>
<dbReference type="PANTHER" id="PTHR35205:SF1">
    <property type="entry name" value="ZU5 DOMAIN-CONTAINING PROTEIN"/>
    <property type="match status" value="1"/>
</dbReference>
<sequence length="147" mass="16587">MRKHCKSATHTAGSRRGRGRKGARRWLLVVDNNDDPDIFFGTLRSKGIVDYLTESETGVVVYTTRTPEIAEITRGDAIELGAMNRQDAAAFLTESLRRESLLRNERTTNKLLDELMCLPLAIAQAAAYLNRNRISVANYLHLLQEVR</sequence>
<name>A0A9W4UPH1_9PLEO</name>
<accession>A0A9W4UPH1</accession>
<dbReference type="AlphaFoldDB" id="A0A9W4UPH1"/>
<comment type="caution">
    <text evidence="1">The sequence shown here is derived from an EMBL/GenBank/DDBJ whole genome shotgun (WGS) entry which is preliminary data.</text>
</comment>
<protein>
    <submittedName>
        <fullName evidence="1">Uncharacterized protein</fullName>
    </submittedName>
</protein>
<evidence type="ECO:0000313" key="1">
    <source>
        <dbReference type="EMBL" id="CAI6339931.1"/>
    </source>
</evidence>
<proteinExistence type="predicted"/>
<keyword evidence="2" id="KW-1185">Reference proteome</keyword>